<dbReference type="AlphaFoldDB" id="A0AAD9G4N6"/>
<reference evidence="1" key="1">
    <citation type="submission" date="2023-08" db="EMBL/GenBank/DDBJ databases">
        <title>Reference Genome Resource for the Citrus Pathogen Phytophthora citrophthora.</title>
        <authorList>
            <person name="Moller H."/>
            <person name="Coetzee B."/>
            <person name="Rose L.J."/>
            <person name="Van Niekerk J.M."/>
        </authorList>
    </citation>
    <scope>NUCLEOTIDE SEQUENCE</scope>
    <source>
        <strain evidence="1">STE-U-9442</strain>
    </source>
</reference>
<proteinExistence type="predicted"/>
<dbReference type="Proteomes" id="UP001259832">
    <property type="component" value="Unassembled WGS sequence"/>
</dbReference>
<comment type="caution">
    <text evidence="1">The sequence shown here is derived from an EMBL/GenBank/DDBJ whole genome shotgun (WGS) entry which is preliminary data.</text>
</comment>
<evidence type="ECO:0000313" key="1">
    <source>
        <dbReference type="EMBL" id="KAK1932054.1"/>
    </source>
</evidence>
<protein>
    <submittedName>
        <fullName evidence="1">Uncharacterized protein</fullName>
    </submittedName>
</protein>
<gene>
    <name evidence="1" type="ORF">P3T76_012554</name>
</gene>
<dbReference type="EMBL" id="JASMQC010000031">
    <property type="protein sequence ID" value="KAK1932054.1"/>
    <property type="molecule type" value="Genomic_DNA"/>
</dbReference>
<sequence length="170" mass="19074">MPVHAARKQRGQQHEVSTETALHEIESISVALLSTSESLAASRFQVTVVMKSTPERLPAVTGMQVPGLVHRSEKQLEDFESLHKAFSRAVVVTHLFSRCTFCKTIQSHSIAGKGTGEGQDNFHLSLEQFMNNILDLLVPLRNPSDKRICYGKMQCWHLLTKFLLSQTETE</sequence>
<name>A0AAD9G4N6_9STRA</name>
<accession>A0AAD9G4N6</accession>
<organism evidence="1 2">
    <name type="scientific">Phytophthora citrophthora</name>
    <dbReference type="NCBI Taxonomy" id="4793"/>
    <lineage>
        <taxon>Eukaryota</taxon>
        <taxon>Sar</taxon>
        <taxon>Stramenopiles</taxon>
        <taxon>Oomycota</taxon>
        <taxon>Peronosporomycetes</taxon>
        <taxon>Peronosporales</taxon>
        <taxon>Peronosporaceae</taxon>
        <taxon>Phytophthora</taxon>
    </lineage>
</organism>
<keyword evidence="2" id="KW-1185">Reference proteome</keyword>
<evidence type="ECO:0000313" key="2">
    <source>
        <dbReference type="Proteomes" id="UP001259832"/>
    </source>
</evidence>